<dbReference type="RefSeq" id="XP_019893454.2">
    <property type="nucleotide sequence ID" value="XM_020037895.2"/>
</dbReference>
<dbReference type="KEGG" id="mde:101894394"/>
<dbReference type="VEuPathDB" id="VectorBase:MDOMA2_007097"/>
<reference evidence="6" key="1">
    <citation type="submission" date="2025-08" db="UniProtKB">
        <authorList>
            <consortium name="RefSeq"/>
        </authorList>
    </citation>
    <scope>IDENTIFICATION</scope>
    <source>
        <strain evidence="6">Aabys</strain>
        <tissue evidence="6">Whole body</tissue>
    </source>
</reference>
<dbReference type="GeneID" id="101894394"/>
<evidence type="ECO:0000256" key="1">
    <source>
        <dbReference type="ARBA" id="ARBA00022963"/>
    </source>
</evidence>
<organism evidence="5 6">
    <name type="scientific">Musca domestica</name>
    <name type="common">House fly</name>
    <dbReference type="NCBI Taxonomy" id="7370"/>
    <lineage>
        <taxon>Eukaryota</taxon>
        <taxon>Metazoa</taxon>
        <taxon>Ecdysozoa</taxon>
        <taxon>Arthropoda</taxon>
        <taxon>Hexapoda</taxon>
        <taxon>Insecta</taxon>
        <taxon>Pterygota</taxon>
        <taxon>Neoptera</taxon>
        <taxon>Endopterygota</taxon>
        <taxon>Diptera</taxon>
        <taxon>Brachycera</taxon>
        <taxon>Muscomorpha</taxon>
        <taxon>Muscoidea</taxon>
        <taxon>Muscidae</taxon>
        <taxon>Musca</taxon>
    </lineage>
</organism>
<proteinExistence type="predicted"/>
<keyword evidence="2" id="KW-0443">Lipid metabolism</keyword>
<evidence type="ECO:0000259" key="4">
    <source>
        <dbReference type="Pfam" id="PF04083"/>
    </source>
</evidence>
<dbReference type="Pfam" id="PF00561">
    <property type="entry name" value="Abhydrolase_1"/>
    <property type="match status" value="1"/>
</dbReference>
<feature type="domain" description="AB hydrolase-1" evidence="3">
    <location>
        <begin position="2"/>
        <end position="127"/>
    </location>
</feature>
<dbReference type="GO" id="GO:0016042">
    <property type="term" value="P:lipid catabolic process"/>
    <property type="evidence" value="ECO:0007669"/>
    <property type="project" value="UniProtKB-KW"/>
</dbReference>
<evidence type="ECO:0000313" key="5">
    <source>
        <dbReference type="Proteomes" id="UP001652621"/>
    </source>
</evidence>
<dbReference type="AlphaFoldDB" id="A0A9J7DJN1"/>
<gene>
    <name evidence="6" type="primary">LOC101894394</name>
</gene>
<dbReference type="Pfam" id="PF04083">
    <property type="entry name" value="Abhydro_lipase"/>
    <property type="match status" value="1"/>
</dbReference>
<sequence>MHGLSSSSDFWVLKGLHQPLAFLLAANGYDVWLGNTRGNPYGYDHPEISMNSRKFWRFSWHEIGVEDLPSTIEYILDITHQKTLHFVGHSQGCTSLFVLLTTMPEYNDKLRSVHLLGPMAYASHMRSLLARTTALVIGRFSPLDPLFGDTELFQNPILLKLSGFESCRITGGALKICPLLYFLAFGGESDYTLKSVYPDFFETHPARCSTHQGIHFLQLYISGYFRQYDFGAEGNRLRYGQDVPPEYDLSKINPRFPLHLYHSKGDAYSAIEDVQRLSAVLGNRSVRHFIDLDNFAHMDVVLGYNAYEADRIEYWGFTSEIHNVTTGGGFTFSIFRIKPSASHQSQGARPVVLLMHGLSSSSDYWVLKGLHQPLAFQLANNGYDVWLGNTRGNPYGYDHPKISMNSREFWRFSWHEIGVEDLPSTIDYILDITQQRTLHYVGHSQGCTSMFVLLSEMPEYNEKLRSVHLLAPVAYANHSRSTLVRTTAIVLGRYSILDPLIGDSQLFQNPILQKLSGFESCRRTGGALKICPLLYFLAFGGVSDYTLKSVYPDFFETHPARCSTHQAIHFLQLYVSGYFRQYDFGHRGNRLRYGQDVPPEYDLSKINPRSPLHLYHSKGDTFSAIEDVERLSAVLGNRSIRHYIDLDRFAHMDFVLAYNAHEVVNPNILRVMQQMDANFSE</sequence>
<keyword evidence="1" id="KW-0442">Lipid degradation</keyword>
<dbReference type="InterPro" id="IPR006693">
    <property type="entry name" value="AB_hydrolase_lipase"/>
</dbReference>
<dbReference type="Proteomes" id="UP001652621">
    <property type="component" value="Unplaced"/>
</dbReference>
<evidence type="ECO:0000313" key="6">
    <source>
        <dbReference type="RefSeq" id="XP_019893454.2"/>
    </source>
</evidence>
<dbReference type="InterPro" id="IPR029058">
    <property type="entry name" value="AB_hydrolase_fold"/>
</dbReference>
<evidence type="ECO:0000256" key="2">
    <source>
        <dbReference type="ARBA" id="ARBA00023098"/>
    </source>
</evidence>
<dbReference type="PANTHER" id="PTHR11005">
    <property type="entry name" value="LYSOSOMAL ACID LIPASE-RELATED"/>
    <property type="match status" value="1"/>
</dbReference>
<dbReference type="SUPFAM" id="SSF53474">
    <property type="entry name" value="alpha/beta-Hydrolases"/>
    <property type="match status" value="2"/>
</dbReference>
<feature type="domain" description="Partial AB-hydrolase lipase" evidence="4">
    <location>
        <begin position="310"/>
        <end position="368"/>
    </location>
</feature>
<accession>A0A9J7DJN1</accession>
<dbReference type="OrthoDB" id="9974421at2759"/>
<evidence type="ECO:0000259" key="3">
    <source>
        <dbReference type="Pfam" id="PF00561"/>
    </source>
</evidence>
<dbReference type="InterPro" id="IPR000073">
    <property type="entry name" value="AB_hydrolase_1"/>
</dbReference>
<name>A0A9J7DJN1_MUSDO</name>
<protein>
    <submittedName>
        <fullName evidence="6">Lipase 3-like</fullName>
    </submittedName>
</protein>
<dbReference type="Gene3D" id="3.40.50.1820">
    <property type="entry name" value="alpha/beta hydrolase"/>
    <property type="match status" value="2"/>
</dbReference>
<keyword evidence="5" id="KW-1185">Reference proteome</keyword>